<protein>
    <recommendedName>
        <fullName evidence="3">Nucleotidyltransferase family protein</fullName>
    </recommendedName>
</protein>
<dbReference type="Proteomes" id="UP000838763">
    <property type="component" value="Unassembled WGS sequence"/>
</dbReference>
<reference evidence="1" key="1">
    <citation type="submission" date="2022-11" db="EMBL/GenBank/DDBJ databases">
        <authorList>
            <person name="Scott C."/>
            <person name="Bruce N."/>
        </authorList>
    </citation>
    <scope>NUCLEOTIDE SEQUENCE</scope>
</reference>
<organism evidence="1 2">
    <name type="scientific">Parascedosporium putredinis</name>
    <dbReference type="NCBI Taxonomy" id="1442378"/>
    <lineage>
        <taxon>Eukaryota</taxon>
        <taxon>Fungi</taxon>
        <taxon>Dikarya</taxon>
        <taxon>Ascomycota</taxon>
        <taxon>Pezizomycotina</taxon>
        <taxon>Sordariomycetes</taxon>
        <taxon>Hypocreomycetidae</taxon>
        <taxon>Microascales</taxon>
        <taxon>Microascaceae</taxon>
        <taxon>Parascedosporium</taxon>
    </lineage>
</organism>
<proteinExistence type="predicted"/>
<dbReference type="Pfam" id="PF06042">
    <property type="entry name" value="NTP_transf_6"/>
    <property type="match status" value="1"/>
</dbReference>
<dbReference type="InterPro" id="IPR009267">
    <property type="entry name" value="NTP_transf_6"/>
</dbReference>
<dbReference type="PANTHER" id="PTHR39166:SF1">
    <property type="entry name" value="BLL1166 PROTEIN"/>
    <property type="match status" value="1"/>
</dbReference>
<accession>A0A9P1H4R5</accession>
<gene>
    <name evidence="1" type="ORF">PPNO1_LOCUS5660</name>
</gene>
<evidence type="ECO:0000313" key="2">
    <source>
        <dbReference type="Proteomes" id="UP000838763"/>
    </source>
</evidence>
<dbReference type="AlphaFoldDB" id="A0A9P1H4R5"/>
<dbReference type="EMBL" id="CALLCH030000014">
    <property type="protein sequence ID" value="CAI4215988.1"/>
    <property type="molecule type" value="Genomic_DNA"/>
</dbReference>
<dbReference type="PANTHER" id="PTHR39166">
    <property type="entry name" value="BLL1166 PROTEIN"/>
    <property type="match status" value="1"/>
</dbReference>
<comment type="caution">
    <text evidence="1">The sequence shown here is derived from an EMBL/GenBank/DDBJ whole genome shotgun (WGS) entry which is preliminary data.</text>
</comment>
<keyword evidence="2" id="KW-1185">Reference proteome</keyword>
<name>A0A9P1H4R5_9PEZI</name>
<dbReference type="OrthoDB" id="3923682at2759"/>
<evidence type="ECO:0008006" key="3">
    <source>
        <dbReference type="Google" id="ProtNLM"/>
    </source>
</evidence>
<sequence>MKPAQLPVRLQLDHLRLVLSTNPTLVEVLKRAATLNLPQWYVAAGAVSQTIWNHVSSLPPETGIHDYDLVFYDASDLSYEAEDAARVHLWYEERFGIACPVHQSVEDGIDSWMTTSAMIGVRLERDGEWTVYAPRGLSDFLT</sequence>
<evidence type="ECO:0000313" key="1">
    <source>
        <dbReference type="EMBL" id="CAI4215988.1"/>
    </source>
</evidence>